<feature type="active site" description="Proton donor/acceptor" evidence="8">
    <location>
        <position position="240"/>
    </location>
</feature>
<feature type="domain" description="Xylose isomerase-like TIM barrel" evidence="9">
    <location>
        <begin position="25"/>
        <end position="256"/>
    </location>
</feature>
<dbReference type="EMBL" id="GEDC01003761">
    <property type="protein sequence ID" value="JAS33537.1"/>
    <property type="molecule type" value="Transcribed_RNA"/>
</dbReference>
<keyword evidence="6 7" id="KW-0413">Isomerase</keyword>
<reference evidence="11" key="1">
    <citation type="submission" date="2015-12" db="EMBL/GenBank/DDBJ databases">
        <title>De novo transcriptome assembly of four potential Pierce s Disease insect vectors from Arizona vineyards.</title>
        <authorList>
            <person name="Tassone E.E."/>
        </authorList>
    </citation>
    <scope>NUCLEOTIDE SEQUENCE</scope>
</reference>
<dbReference type="SUPFAM" id="SSF51658">
    <property type="entry name" value="Xylose isomerase-like"/>
    <property type="match status" value="1"/>
</dbReference>
<dbReference type="PIRSF" id="PIRSF006241">
    <property type="entry name" value="HyI"/>
    <property type="match status" value="1"/>
</dbReference>
<evidence type="ECO:0000256" key="7">
    <source>
        <dbReference type="PIRNR" id="PIRNR006241"/>
    </source>
</evidence>
<dbReference type="GO" id="GO:0008903">
    <property type="term" value="F:hydroxypyruvate isomerase activity"/>
    <property type="evidence" value="ECO:0007669"/>
    <property type="project" value="UniProtKB-EC"/>
</dbReference>
<proteinExistence type="inferred from homology"/>
<dbReference type="Pfam" id="PF01261">
    <property type="entry name" value="AP_endonuc_2"/>
    <property type="match status" value="1"/>
</dbReference>
<organism evidence="11">
    <name type="scientific">Clastoptera arizonana</name>
    <name type="common">Arizona spittle bug</name>
    <dbReference type="NCBI Taxonomy" id="38151"/>
    <lineage>
        <taxon>Eukaryota</taxon>
        <taxon>Metazoa</taxon>
        <taxon>Ecdysozoa</taxon>
        <taxon>Arthropoda</taxon>
        <taxon>Hexapoda</taxon>
        <taxon>Insecta</taxon>
        <taxon>Pterygota</taxon>
        <taxon>Neoptera</taxon>
        <taxon>Paraneoptera</taxon>
        <taxon>Hemiptera</taxon>
        <taxon>Auchenorrhyncha</taxon>
        <taxon>Cercopoidea</taxon>
        <taxon>Clastopteridae</taxon>
        <taxon>Clastoptera</taxon>
    </lineage>
</organism>
<dbReference type="PANTHER" id="PTHR43489:SF6">
    <property type="entry name" value="HYDROXYPYRUVATE ISOMERASE-RELATED"/>
    <property type="match status" value="1"/>
</dbReference>
<dbReference type="FunFam" id="3.20.20.150:FF:000007">
    <property type="entry name" value="Hydroxypyruvate isomerase"/>
    <property type="match status" value="1"/>
</dbReference>
<comment type="function">
    <text evidence="2 7">Catalyzes the reversible isomerization between hydroxypyruvate and 2-hydroxy-3-oxopropanoate (also termed tartronate semialdehyde).</text>
</comment>
<evidence type="ECO:0000256" key="8">
    <source>
        <dbReference type="PIRSR" id="PIRSR006241-50"/>
    </source>
</evidence>
<dbReference type="InterPro" id="IPR013022">
    <property type="entry name" value="Xyl_isomerase-like_TIM-brl"/>
</dbReference>
<gene>
    <name evidence="10" type="ORF">g.17487</name>
    <name evidence="11" type="ORF">g.17489</name>
</gene>
<dbReference type="AlphaFoldDB" id="A0A1B6E6M1"/>
<comment type="similarity">
    <text evidence="3 7">Belongs to the hyi family.</text>
</comment>
<evidence type="ECO:0000256" key="1">
    <source>
        <dbReference type="ARBA" id="ARBA00000476"/>
    </source>
</evidence>
<dbReference type="PANTHER" id="PTHR43489">
    <property type="entry name" value="ISOMERASE"/>
    <property type="match status" value="1"/>
</dbReference>
<dbReference type="InterPro" id="IPR026040">
    <property type="entry name" value="HyI-like"/>
</dbReference>
<evidence type="ECO:0000256" key="4">
    <source>
        <dbReference type="ARBA" id="ARBA00012570"/>
    </source>
</evidence>
<evidence type="ECO:0000313" key="10">
    <source>
        <dbReference type="EMBL" id="JAS17662.1"/>
    </source>
</evidence>
<dbReference type="GO" id="GO:0046487">
    <property type="term" value="P:glyoxylate metabolic process"/>
    <property type="evidence" value="ECO:0007669"/>
    <property type="project" value="TreeGrafter"/>
</dbReference>
<evidence type="ECO:0000313" key="11">
    <source>
        <dbReference type="EMBL" id="JAS33537.1"/>
    </source>
</evidence>
<dbReference type="EC" id="5.3.1.22" evidence="4 7"/>
<dbReference type="Gene3D" id="3.20.20.150">
    <property type="entry name" value="Divalent-metal-dependent TIM barrel enzymes"/>
    <property type="match status" value="1"/>
</dbReference>
<dbReference type="InterPro" id="IPR036237">
    <property type="entry name" value="Xyl_isomerase-like_sf"/>
</dbReference>
<evidence type="ECO:0000259" key="9">
    <source>
        <dbReference type="Pfam" id="PF01261"/>
    </source>
</evidence>
<protein>
    <recommendedName>
        <fullName evidence="5 7">Putative hydroxypyruvate isomerase</fullName>
        <ecNumber evidence="4 7">5.3.1.22</ecNumber>
    </recommendedName>
</protein>
<name>A0A1B6E6M1_9HEMI</name>
<evidence type="ECO:0000256" key="2">
    <source>
        <dbReference type="ARBA" id="ARBA00002968"/>
    </source>
</evidence>
<evidence type="ECO:0000256" key="5">
    <source>
        <dbReference type="ARBA" id="ARBA00017985"/>
    </source>
</evidence>
<feature type="active site" description="Proton donor/acceptor" evidence="8">
    <location>
        <position position="142"/>
    </location>
</feature>
<evidence type="ECO:0000256" key="3">
    <source>
        <dbReference type="ARBA" id="ARBA00005962"/>
    </source>
</evidence>
<accession>A0A1B6E6M1</accession>
<dbReference type="EMBL" id="GEDC01019636">
    <property type="protein sequence ID" value="JAS17662.1"/>
    <property type="molecule type" value="Transcribed_RNA"/>
</dbReference>
<comment type="catalytic activity">
    <reaction evidence="1 7">
        <text>3-hydroxypyruvate = 2-hydroxy-3-oxopropanoate</text>
        <dbReference type="Rhea" id="RHEA:11952"/>
        <dbReference type="ChEBI" id="CHEBI:17180"/>
        <dbReference type="ChEBI" id="CHEBI:57978"/>
        <dbReference type="EC" id="5.3.1.22"/>
    </reaction>
</comment>
<dbReference type="InterPro" id="IPR050417">
    <property type="entry name" value="Sugar_Epim/Isomerase"/>
</dbReference>
<sequence length="261" mass="29753">MKLKFCANLSFMFQEEASLLKRYYLAQECGFKAVECASPYNFSVEEIVNTKNNAKVEQILVNIKTDMEKGEFGYAAIPGQEGKFTDSLNLAIKYAKSLNCKIIHIMSGIVPNPSEENDKLYENNIRDAVTLLEKEGIIGVIEPINGYALKNYYMNSYEKGLQIIKKINSPNLKLMMDLFHLQFLNGNLTNNITNLLPYVGHIQIAQVPNRNEPDTPGEIDYKYVFSVLEEQKYSGWIGLEYKPLRDSKSGLKWLQTMGYSL</sequence>
<evidence type="ECO:0000256" key="6">
    <source>
        <dbReference type="ARBA" id="ARBA00023235"/>
    </source>
</evidence>